<proteinExistence type="predicted"/>
<gene>
    <name evidence="2" type="ORF">IPH26_05220</name>
</gene>
<evidence type="ECO:0000313" key="2">
    <source>
        <dbReference type="EMBL" id="MBK6972368.1"/>
    </source>
</evidence>
<protein>
    <submittedName>
        <fullName evidence="2">Uncharacterized protein</fullName>
    </submittedName>
</protein>
<feature type="region of interest" description="Disordered" evidence="1">
    <location>
        <begin position="63"/>
        <end position="83"/>
    </location>
</feature>
<dbReference type="Proteomes" id="UP000807785">
    <property type="component" value="Unassembled WGS sequence"/>
</dbReference>
<evidence type="ECO:0000313" key="3">
    <source>
        <dbReference type="Proteomes" id="UP000807785"/>
    </source>
</evidence>
<accession>A0A9D7HL64</accession>
<organism evidence="2 3">
    <name type="scientific">Candidatus Methylophosphatis roskildensis</name>
    <dbReference type="NCBI Taxonomy" id="2899263"/>
    <lineage>
        <taxon>Bacteria</taxon>
        <taxon>Pseudomonadati</taxon>
        <taxon>Pseudomonadota</taxon>
        <taxon>Betaproteobacteria</taxon>
        <taxon>Nitrosomonadales</taxon>
        <taxon>Sterolibacteriaceae</taxon>
        <taxon>Candidatus Methylophosphatis</taxon>
    </lineage>
</organism>
<dbReference type="AlphaFoldDB" id="A0A9D7HL64"/>
<dbReference type="EMBL" id="JADJEV010000002">
    <property type="protein sequence ID" value="MBK6972368.1"/>
    <property type="molecule type" value="Genomic_DNA"/>
</dbReference>
<comment type="caution">
    <text evidence="2">The sequence shown here is derived from an EMBL/GenBank/DDBJ whole genome shotgun (WGS) entry which is preliminary data.</text>
</comment>
<sequence>MLQPGAPLRAQATDQDPGQFVEFVDDFEATCVAREGVMIMVRSKHPDRPIRVWLERWHMGVNTGDRGKSDLAPGGEPEKLGCSRTLNGRQEWRVVRAQFIDAAESAPK</sequence>
<name>A0A9D7HL64_9PROT</name>
<evidence type="ECO:0000256" key="1">
    <source>
        <dbReference type="SAM" id="MobiDB-lite"/>
    </source>
</evidence>
<reference evidence="2" key="1">
    <citation type="submission" date="2020-10" db="EMBL/GenBank/DDBJ databases">
        <title>Connecting structure to function with the recovery of over 1000 high-quality activated sludge metagenome-assembled genomes encoding full-length rRNA genes using long-read sequencing.</title>
        <authorList>
            <person name="Singleton C.M."/>
            <person name="Petriglieri F."/>
            <person name="Kristensen J.M."/>
            <person name="Kirkegaard R.H."/>
            <person name="Michaelsen T.Y."/>
            <person name="Andersen M.H."/>
            <person name="Karst S.M."/>
            <person name="Dueholm M.S."/>
            <person name="Nielsen P.H."/>
            <person name="Albertsen M."/>
        </authorList>
    </citation>
    <scope>NUCLEOTIDE SEQUENCE</scope>
    <source>
        <strain evidence="2">Bjer_18-Q3-R1-45_BAT3C.347</strain>
    </source>
</reference>